<dbReference type="PhylomeDB" id="A0A0A2IQ62"/>
<dbReference type="STRING" id="27334.A0A0A2IQ62"/>
<comment type="similarity">
    <text evidence="3">Belongs to the ustYa family.</text>
</comment>
<proteinExistence type="inferred from homology"/>
<evidence type="ECO:0000313" key="4">
    <source>
        <dbReference type="EMBL" id="KGO56589.1"/>
    </source>
</evidence>
<dbReference type="OrthoDB" id="3364440at2759"/>
<dbReference type="GeneID" id="27682437"/>
<name>A0A0A2IQ62_PENEN</name>
<dbReference type="HOGENOM" id="CLU_997846_0_0_1"/>
<dbReference type="GO" id="GO:0016491">
    <property type="term" value="F:oxidoreductase activity"/>
    <property type="evidence" value="ECO:0007669"/>
    <property type="project" value="UniProtKB-KW"/>
</dbReference>
<dbReference type="Pfam" id="PF11807">
    <property type="entry name" value="UstYa"/>
    <property type="match status" value="1"/>
</dbReference>
<dbReference type="VEuPathDB" id="FungiDB:PEXP_059900"/>
<sequence>MSRLSKVKEFAPQMPLSTVVFEEIPELYEAPSRESDAYWDSLVPPGKGFVQIPNPEDYNLKPGILTQTSVERYSVTMYHELHCLALLRRYYWHLVDAVSNGWHEDARQEMVREQLYNHHPHHCFAYLAQGIMCNADLTMEWARVEKDGRRFQVEGWGIPHHQCKDPKAVNMLSDKEKLETYLQRNGQTLYICLQRIDFSGILRARFVPVARCVQIAQGNEEYIIPQVSMIITVSTAPQCFPTSNDLEVWVLRPDWSSLRTCGFRENNASVMCFLEHKEA</sequence>
<dbReference type="GO" id="GO:0043386">
    <property type="term" value="P:mycotoxin biosynthetic process"/>
    <property type="evidence" value="ECO:0007669"/>
    <property type="project" value="InterPro"/>
</dbReference>
<evidence type="ECO:0000256" key="1">
    <source>
        <dbReference type="ARBA" id="ARBA00004685"/>
    </source>
</evidence>
<protein>
    <submittedName>
        <fullName evidence="4">Uncharacterized protein</fullName>
    </submittedName>
</protein>
<comment type="pathway">
    <text evidence="1">Mycotoxin biosynthesis.</text>
</comment>
<dbReference type="PANTHER" id="PTHR33365:SF11">
    <property type="entry name" value="TAT PATHWAY SIGNAL SEQUENCE"/>
    <property type="match status" value="1"/>
</dbReference>
<keyword evidence="5" id="KW-1185">Reference proteome</keyword>
<gene>
    <name evidence="4" type="ORF">PEX2_097470</name>
</gene>
<dbReference type="InterPro" id="IPR021765">
    <property type="entry name" value="UstYa-like"/>
</dbReference>
<dbReference type="Proteomes" id="UP000030143">
    <property type="component" value="Unassembled WGS sequence"/>
</dbReference>
<dbReference type="PANTHER" id="PTHR33365">
    <property type="entry name" value="YALI0B05434P"/>
    <property type="match status" value="1"/>
</dbReference>
<evidence type="ECO:0000256" key="3">
    <source>
        <dbReference type="ARBA" id="ARBA00035112"/>
    </source>
</evidence>
<organism evidence="4 5">
    <name type="scientific">Penicillium expansum</name>
    <name type="common">Blue mold rot fungus</name>
    <dbReference type="NCBI Taxonomy" id="27334"/>
    <lineage>
        <taxon>Eukaryota</taxon>
        <taxon>Fungi</taxon>
        <taxon>Dikarya</taxon>
        <taxon>Ascomycota</taxon>
        <taxon>Pezizomycotina</taxon>
        <taxon>Eurotiomycetes</taxon>
        <taxon>Eurotiomycetidae</taxon>
        <taxon>Eurotiales</taxon>
        <taxon>Aspergillaceae</taxon>
        <taxon>Penicillium</taxon>
    </lineage>
</organism>
<dbReference type="EMBL" id="JQFZ01000166">
    <property type="protein sequence ID" value="KGO56589.1"/>
    <property type="molecule type" value="Genomic_DNA"/>
</dbReference>
<evidence type="ECO:0000313" key="5">
    <source>
        <dbReference type="Proteomes" id="UP000030143"/>
    </source>
</evidence>
<evidence type="ECO:0000256" key="2">
    <source>
        <dbReference type="ARBA" id="ARBA00023002"/>
    </source>
</evidence>
<comment type="caution">
    <text evidence="4">The sequence shown here is derived from an EMBL/GenBank/DDBJ whole genome shotgun (WGS) entry which is preliminary data.</text>
</comment>
<keyword evidence="2" id="KW-0560">Oxidoreductase</keyword>
<dbReference type="RefSeq" id="XP_016598316.1">
    <property type="nucleotide sequence ID" value="XM_016747017.1"/>
</dbReference>
<accession>A0A0A2IQ62</accession>
<reference evidence="4 5" key="1">
    <citation type="journal article" date="2015" name="Mol. Plant Microbe Interact.">
        <title>Genome, transcriptome, and functional analyses of Penicillium expansum provide new insights into secondary metabolism and pathogenicity.</title>
        <authorList>
            <person name="Ballester A.R."/>
            <person name="Marcet-Houben M."/>
            <person name="Levin E."/>
            <person name="Sela N."/>
            <person name="Selma-Lazaro C."/>
            <person name="Carmona L."/>
            <person name="Wisniewski M."/>
            <person name="Droby S."/>
            <person name="Gonzalez-Candelas L."/>
            <person name="Gabaldon T."/>
        </authorList>
    </citation>
    <scope>NUCLEOTIDE SEQUENCE [LARGE SCALE GENOMIC DNA]</scope>
    <source>
        <strain evidence="4 5">MD-8</strain>
    </source>
</reference>
<dbReference type="AlphaFoldDB" id="A0A0A2IQ62"/>